<dbReference type="InterPro" id="IPR021827">
    <property type="entry name" value="Nup186/Nup192/Nup205"/>
</dbReference>
<sequence>MDIGNWSRWLTDLFGMDDDDPLEDGNDHNDDDDDDERQDTSFKSFHILNVLSDLVMLPKDMVLSRSIRKKVCPTFGAPLIKRVLHSFVPDGFCPDPVPQRLCSKPWSILKEFYTDLFYAEKSWLLRKVMNNSLETGDEVVTSVPCTAAPIVYSPPSAASLAGIIGEIRSPQLRRSGSTVLRKSYTSDDELDELDSPLT</sequence>
<dbReference type="GO" id="GO:0005643">
    <property type="term" value="C:nuclear pore"/>
    <property type="evidence" value="ECO:0007669"/>
    <property type="project" value="InterPro"/>
</dbReference>
<evidence type="ECO:0000256" key="1">
    <source>
        <dbReference type="SAM" id="MobiDB-lite"/>
    </source>
</evidence>
<protein>
    <submittedName>
        <fullName evidence="2">Uncharacterized protein</fullName>
    </submittedName>
</protein>
<dbReference type="Proteomes" id="UP001415857">
    <property type="component" value="Unassembled WGS sequence"/>
</dbReference>
<reference evidence="2 3" key="1">
    <citation type="journal article" date="2024" name="Plant J.">
        <title>Genome sequences and population genomics reveal climatic adaptation and genomic divergence between two closely related sweetgum species.</title>
        <authorList>
            <person name="Xu W.Q."/>
            <person name="Ren C.Q."/>
            <person name="Zhang X.Y."/>
            <person name="Comes H.P."/>
            <person name="Liu X.H."/>
            <person name="Li Y.G."/>
            <person name="Kettle C.J."/>
            <person name="Jalonen R."/>
            <person name="Gaisberger H."/>
            <person name="Ma Y.Z."/>
            <person name="Qiu Y.X."/>
        </authorList>
    </citation>
    <scope>NUCLEOTIDE SEQUENCE [LARGE SCALE GENOMIC DNA]</scope>
    <source>
        <strain evidence="2">Hangzhou</strain>
    </source>
</reference>
<evidence type="ECO:0000313" key="2">
    <source>
        <dbReference type="EMBL" id="KAK9284114.1"/>
    </source>
</evidence>
<organism evidence="2 3">
    <name type="scientific">Liquidambar formosana</name>
    <name type="common">Formosan gum</name>
    <dbReference type="NCBI Taxonomy" id="63359"/>
    <lineage>
        <taxon>Eukaryota</taxon>
        <taxon>Viridiplantae</taxon>
        <taxon>Streptophyta</taxon>
        <taxon>Embryophyta</taxon>
        <taxon>Tracheophyta</taxon>
        <taxon>Spermatophyta</taxon>
        <taxon>Magnoliopsida</taxon>
        <taxon>eudicotyledons</taxon>
        <taxon>Gunneridae</taxon>
        <taxon>Pentapetalae</taxon>
        <taxon>Saxifragales</taxon>
        <taxon>Altingiaceae</taxon>
        <taxon>Liquidambar</taxon>
    </lineage>
</organism>
<keyword evidence="3" id="KW-1185">Reference proteome</keyword>
<name>A0AAP0RU65_LIQFO</name>
<dbReference type="PANTHER" id="PTHR31344:SF15">
    <property type="entry name" value="EEIG1_EHBP1 PROTEIN AMINO-TERMINAL DOMAIN PROTEIN"/>
    <property type="match status" value="1"/>
</dbReference>
<gene>
    <name evidence="2" type="ORF">L1049_023281</name>
</gene>
<feature type="region of interest" description="Disordered" evidence="1">
    <location>
        <begin position="17"/>
        <end position="38"/>
    </location>
</feature>
<feature type="compositionally biased region" description="Acidic residues" evidence="1">
    <location>
        <begin position="17"/>
        <end position="37"/>
    </location>
</feature>
<dbReference type="AlphaFoldDB" id="A0AAP0RU65"/>
<comment type="caution">
    <text evidence="2">The sequence shown here is derived from an EMBL/GenBank/DDBJ whole genome shotgun (WGS) entry which is preliminary data.</text>
</comment>
<dbReference type="PANTHER" id="PTHR31344">
    <property type="entry name" value="NUCLEAR PORE COMPLEX PROTEIN NUP205"/>
    <property type="match status" value="1"/>
</dbReference>
<evidence type="ECO:0000313" key="3">
    <source>
        <dbReference type="Proteomes" id="UP001415857"/>
    </source>
</evidence>
<proteinExistence type="predicted"/>
<dbReference type="EMBL" id="JBBPBK010000005">
    <property type="protein sequence ID" value="KAK9284114.1"/>
    <property type="molecule type" value="Genomic_DNA"/>
</dbReference>
<accession>A0AAP0RU65</accession>